<proteinExistence type="predicted"/>
<name>A0A1B1V5G3_9ABAC</name>
<feature type="compositionally biased region" description="Polar residues" evidence="1">
    <location>
        <begin position="50"/>
        <end position="59"/>
    </location>
</feature>
<sequence>MSKMMNDHDSGVGGKSKRKLELGCDDDSQASTSKLMKINDTPKASRKRTSTLSAPSNDSSYKCVVGELICSNMVSLDNTHYYLFKFLIDNNEKLYYGNTSQFYNMKNNFMYEIFIERQGRRLFINDYNEIEKKSKASVKTVLTQSNFDENDSVSVQAKFNFGFKMICGNAYKMTFTIYYGVDEHNKQAVQIEATGDISKFKNLTNKMVNDESDLLHAFKEMEDKIINIYRIKCEQSHDKRKYFNIQNITQLEVVEENAAQITIDARDVLFDISRMNNKLIVGEKVRTFHAKYAPSNNYEKYNIKCTNFNNETLVGCFFLPDNNGPNKKKDNMMEKCTIEFNQLEECLNDNIIEMYMYMLVDVDTNVDDSSEFQKSFNMLGISVLDVDSLKYESV</sequence>
<feature type="region of interest" description="Disordered" evidence="1">
    <location>
        <begin position="1"/>
        <end position="59"/>
    </location>
</feature>
<dbReference type="GO" id="GO:0006355">
    <property type="term" value="P:regulation of DNA-templated transcription"/>
    <property type="evidence" value="ECO:0007669"/>
    <property type="project" value="InterPro"/>
</dbReference>
<gene>
    <name evidence="2" type="primary">masp1.2</name>
</gene>
<evidence type="ECO:0000313" key="2">
    <source>
        <dbReference type="EMBL" id="ANW12235.1"/>
    </source>
</evidence>
<feature type="compositionally biased region" description="Basic and acidic residues" evidence="1">
    <location>
        <begin position="1"/>
        <end position="10"/>
    </location>
</feature>
<evidence type="ECO:0000256" key="1">
    <source>
        <dbReference type="SAM" id="MobiDB-lite"/>
    </source>
</evidence>
<accession>A0A1B1V5G3</accession>
<reference evidence="2" key="1">
    <citation type="submission" date="2016-01" db="EMBL/GenBank/DDBJ databases">
        <authorList>
            <person name="Oliw E.H."/>
        </authorList>
    </citation>
    <scope>NUCLEOTIDE SEQUENCE</scope>
    <source>
        <strain evidence="2">164</strain>
    </source>
</reference>
<dbReference type="EMBL" id="KU659593">
    <property type="protein sequence ID" value="ANW12235.1"/>
    <property type="molecule type" value="Genomic_DNA"/>
</dbReference>
<dbReference type="GO" id="GO:0003677">
    <property type="term" value="F:DNA binding"/>
    <property type="evidence" value="ECO:0007669"/>
    <property type="project" value="InterPro"/>
</dbReference>
<protein>
    <submittedName>
        <fullName evidence="2">Lef3</fullName>
    </submittedName>
</protein>
<organism evidence="2">
    <name type="scientific">Malacosoma sp. alphabaculovirus</name>
    <dbReference type="NCBI Taxonomy" id="1881632"/>
    <lineage>
        <taxon>Viruses</taxon>
        <taxon>Viruses incertae sedis</taxon>
        <taxon>Naldaviricetes</taxon>
        <taxon>Lefavirales</taxon>
        <taxon>Baculoviridae</taxon>
        <taxon>Alphabaculovirus</taxon>
    </lineage>
</organism>
<dbReference type="Pfam" id="PF05847">
    <property type="entry name" value="Baculo_LEF-3"/>
    <property type="match status" value="1"/>
</dbReference>
<dbReference type="InterPro" id="IPR008415">
    <property type="entry name" value="Baculo_LEF-3"/>
</dbReference>